<gene>
    <name evidence="1" type="ORF">SVIM_LOCUS481456</name>
</gene>
<evidence type="ECO:0000313" key="1">
    <source>
        <dbReference type="EMBL" id="VFU63262.1"/>
    </source>
</evidence>
<organism evidence="1">
    <name type="scientific">Salix viminalis</name>
    <name type="common">Common osier</name>
    <name type="synonym">Basket willow</name>
    <dbReference type="NCBI Taxonomy" id="40686"/>
    <lineage>
        <taxon>Eukaryota</taxon>
        <taxon>Viridiplantae</taxon>
        <taxon>Streptophyta</taxon>
        <taxon>Embryophyta</taxon>
        <taxon>Tracheophyta</taxon>
        <taxon>Spermatophyta</taxon>
        <taxon>Magnoliopsida</taxon>
        <taxon>eudicotyledons</taxon>
        <taxon>Gunneridae</taxon>
        <taxon>Pentapetalae</taxon>
        <taxon>rosids</taxon>
        <taxon>fabids</taxon>
        <taxon>Malpighiales</taxon>
        <taxon>Salicaceae</taxon>
        <taxon>Saliceae</taxon>
        <taxon>Salix</taxon>
    </lineage>
</organism>
<accession>A0A6N2NB90</accession>
<reference evidence="1" key="1">
    <citation type="submission" date="2019-03" db="EMBL/GenBank/DDBJ databases">
        <authorList>
            <person name="Mank J."/>
            <person name="Almeida P."/>
        </authorList>
    </citation>
    <scope>NUCLEOTIDE SEQUENCE</scope>
    <source>
        <strain evidence="1">78183</strain>
    </source>
</reference>
<protein>
    <submittedName>
        <fullName evidence="1">Uncharacterized protein</fullName>
    </submittedName>
</protein>
<name>A0A6N2NB90_SALVM</name>
<sequence>MNFDSITIHQGINNFPVKIKCIRFMVLDFPPLPFEDFLMKETGSRRLKFFIGSASESGASSL</sequence>
<dbReference type="AlphaFoldDB" id="A0A6N2NB90"/>
<proteinExistence type="predicted"/>
<dbReference type="EMBL" id="CAADRP010002196">
    <property type="protein sequence ID" value="VFU63262.1"/>
    <property type="molecule type" value="Genomic_DNA"/>
</dbReference>